<evidence type="ECO:0000259" key="6">
    <source>
        <dbReference type="PROSITE" id="PS50850"/>
    </source>
</evidence>
<reference evidence="7 8" key="1">
    <citation type="submission" date="2020-07" db="EMBL/GenBank/DDBJ databases">
        <authorList>
            <person name="Li M."/>
        </authorList>
    </citation>
    <scope>NUCLEOTIDE SEQUENCE [LARGE SCALE GENOMIC DNA]</scope>
    <source>
        <strain evidence="7 8">DSM 23284</strain>
    </source>
</reference>
<feature type="transmembrane region" description="Helical" evidence="5">
    <location>
        <begin position="343"/>
        <end position="366"/>
    </location>
</feature>
<evidence type="ECO:0000256" key="4">
    <source>
        <dbReference type="ARBA" id="ARBA00023136"/>
    </source>
</evidence>
<dbReference type="PANTHER" id="PTHR42718:SF39">
    <property type="entry name" value="ACTINORHODIN TRANSPORTER-RELATED"/>
    <property type="match status" value="1"/>
</dbReference>
<feature type="transmembrane region" description="Helical" evidence="5">
    <location>
        <begin position="21"/>
        <end position="45"/>
    </location>
</feature>
<keyword evidence="8" id="KW-1185">Reference proteome</keyword>
<evidence type="ECO:0000256" key="5">
    <source>
        <dbReference type="SAM" id="Phobius"/>
    </source>
</evidence>
<proteinExistence type="predicted"/>
<feature type="transmembrane region" description="Helical" evidence="5">
    <location>
        <begin position="422"/>
        <end position="440"/>
    </location>
</feature>
<gene>
    <name evidence="7" type="ORF">H1W37_06890</name>
</gene>
<keyword evidence="4 5" id="KW-0472">Membrane</keyword>
<dbReference type="PROSITE" id="PS50850">
    <property type="entry name" value="MFS"/>
    <property type="match status" value="1"/>
</dbReference>
<feature type="transmembrane region" description="Helical" evidence="5">
    <location>
        <begin position="378"/>
        <end position="401"/>
    </location>
</feature>
<comment type="subcellular location">
    <subcellularLocation>
        <location evidence="1">Membrane</location>
        <topology evidence="1">Multi-pass membrane protein</topology>
    </subcellularLocation>
</comment>
<feature type="transmembrane region" description="Helical" evidence="5">
    <location>
        <begin position="176"/>
        <end position="197"/>
    </location>
</feature>
<dbReference type="SUPFAM" id="SSF103473">
    <property type="entry name" value="MFS general substrate transporter"/>
    <property type="match status" value="2"/>
</dbReference>
<dbReference type="RefSeq" id="WP_181759574.1">
    <property type="nucleotide sequence ID" value="NZ_BMCR01000006.1"/>
</dbReference>
<evidence type="ECO:0000256" key="3">
    <source>
        <dbReference type="ARBA" id="ARBA00022989"/>
    </source>
</evidence>
<evidence type="ECO:0000256" key="2">
    <source>
        <dbReference type="ARBA" id="ARBA00022692"/>
    </source>
</evidence>
<name>A0A838XJ71_9HYPH</name>
<evidence type="ECO:0000256" key="1">
    <source>
        <dbReference type="ARBA" id="ARBA00004141"/>
    </source>
</evidence>
<feature type="transmembrane region" description="Helical" evidence="5">
    <location>
        <begin position="282"/>
        <end position="306"/>
    </location>
</feature>
<protein>
    <submittedName>
        <fullName evidence="7">MFS transporter</fullName>
    </submittedName>
</protein>
<dbReference type="AlphaFoldDB" id="A0A838XJ71"/>
<accession>A0A838XJ71</accession>
<dbReference type="InterPro" id="IPR020846">
    <property type="entry name" value="MFS_dom"/>
</dbReference>
<keyword evidence="2 5" id="KW-0812">Transmembrane</keyword>
<reference evidence="7 8" key="2">
    <citation type="submission" date="2020-08" db="EMBL/GenBank/DDBJ databases">
        <title>Stappia taiwanensis sp. nov., isolated from a coastal thermal spring.</title>
        <authorList>
            <person name="Kampfer P."/>
        </authorList>
    </citation>
    <scope>NUCLEOTIDE SEQUENCE [LARGE SCALE GENOMIC DNA]</scope>
    <source>
        <strain evidence="7 8">DSM 23284</strain>
    </source>
</reference>
<dbReference type="EMBL" id="JACEON010000005">
    <property type="protein sequence ID" value="MBA4611369.1"/>
    <property type="molecule type" value="Genomic_DNA"/>
</dbReference>
<dbReference type="Proteomes" id="UP000559404">
    <property type="component" value="Unassembled WGS sequence"/>
</dbReference>
<evidence type="ECO:0000313" key="8">
    <source>
        <dbReference type="Proteomes" id="UP000559404"/>
    </source>
</evidence>
<feature type="transmembrane region" description="Helical" evidence="5">
    <location>
        <begin position="147"/>
        <end position="170"/>
    </location>
</feature>
<dbReference type="PANTHER" id="PTHR42718">
    <property type="entry name" value="MAJOR FACILITATOR SUPERFAMILY MULTIDRUG TRANSPORTER MFSC"/>
    <property type="match status" value="1"/>
</dbReference>
<feature type="transmembrane region" description="Helical" evidence="5">
    <location>
        <begin position="318"/>
        <end position="336"/>
    </location>
</feature>
<dbReference type="InterPro" id="IPR036259">
    <property type="entry name" value="MFS_trans_sf"/>
</dbReference>
<feature type="transmembrane region" description="Helical" evidence="5">
    <location>
        <begin position="460"/>
        <end position="480"/>
    </location>
</feature>
<dbReference type="GO" id="GO:0016020">
    <property type="term" value="C:membrane"/>
    <property type="evidence" value="ECO:0007669"/>
    <property type="project" value="UniProtKB-SubCell"/>
</dbReference>
<organism evidence="7 8">
    <name type="scientific">Stappia taiwanensis</name>
    <dbReference type="NCBI Taxonomy" id="992267"/>
    <lineage>
        <taxon>Bacteria</taxon>
        <taxon>Pseudomonadati</taxon>
        <taxon>Pseudomonadota</taxon>
        <taxon>Alphaproteobacteria</taxon>
        <taxon>Hyphomicrobiales</taxon>
        <taxon>Stappiaceae</taxon>
        <taxon>Stappia</taxon>
    </lineage>
</organism>
<feature type="domain" description="Major facilitator superfamily (MFS) profile" evidence="6">
    <location>
        <begin position="23"/>
        <end position="484"/>
    </location>
</feature>
<dbReference type="InterPro" id="IPR011701">
    <property type="entry name" value="MFS"/>
</dbReference>
<feature type="transmembrane region" description="Helical" evidence="5">
    <location>
        <begin position="209"/>
        <end position="228"/>
    </location>
</feature>
<evidence type="ECO:0000313" key="7">
    <source>
        <dbReference type="EMBL" id="MBA4611369.1"/>
    </source>
</evidence>
<feature type="transmembrane region" description="Helical" evidence="5">
    <location>
        <begin position="89"/>
        <end position="108"/>
    </location>
</feature>
<dbReference type="Gene3D" id="1.20.1720.10">
    <property type="entry name" value="Multidrug resistance protein D"/>
    <property type="match status" value="2"/>
</dbReference>
<feature type="transmembrane region" description="Helical" evidence="5">
    <location>
        <begin position="240"/>
        <end position="261"/>
    </location>
</feature>
<keyword evidence="3 5" id="KW-1133">Transmembrane helix</keyword>
<dbReference type="Pfam" id="PF07690">
    <property type="entry name" value="MFS_1"/>
    <property type="match status" value="1"/>
</dbReference>
<feature type="transmembrane region" description="Helical" evidence="5">
    <location>
        <begin position="57"/>
        <end position="77"/>
    </location>
</feature>
<comment type="caution">
    <text evidence="7">The sequence shown here is derived from an EMBL/GenBank/DDBJ whole genome shotgun (WGS) entry which is preliminary data.</text>
</comment>
<dbReference type="GO" id="GO:0022857">
    <property type="term" value="F:transmembrane transporter activity"/>
    <property type="evidence" value="ECO:0007669"/>
    <property type="project" value="InterPro"/>
</dbReference>
<sequence>MTIDHASHSARPCLSQSRPSRLALPTLLLGGFITVFDLFVVNVAIPPMQADLGAGFAEIGLVVAGYALAFGVLLIAGGRLGDRYGRRRLYAAGMVGFALTSFLCGIAPDAASLIVARGLQGATAAILFPQVYALLRVMYDAAGRRRAFGLLGITLGLAAIAGQVLGGVLIEGDVLGLGWRMIFLVNLPVGLAAAVLARSLPESRAAGALGVDWAGTCLATAGLLLLLFPLLEGPARGWPLWTWACMAASVVVLTVFMLWECHVTQRGGDPAVDLGLFRNRDFSAGSVVVLLIYSTSTSLFLCFSLLIQSGLGLTPFEAGLVFAPASGGFVVASWAAPKIQARLGPLGIAGGMLVYAAGLAALIVMTSGLGDRSGLSSVLPAFILVGVGQGLSMTPLLNLVIGMVDERHAGMAAGGVATLQQVGGAFGVSIVGIFFVGLLGPDAGDGAAQVSRHAAAFSGAMIYNLVAVTVSAGLIAWAALKHSKTSAERTA</sequence>
<dbReference type="CDD" id="cd17321">
    <property type="entry name" value="MFS_MMR_MDR_like"/>
    <property type="match status" value="1"/>
</dbReference>
<feature type="transmembrane region" description="Helical" evidence="5">
    <location>
        <begin position="114"/>
        <end position="135"/>
    </location>
</feature>